<evidence type="ECO:0000256" key="1">
    <source>
        <dbReference type="ARBA" id="ARBA00004651"/>
    </source>
</evidence>
<dbReference type="STRING" id="1678841.TBC1_12791"/>
<accession>A0A0S7C7G4</accession>
<comment type="subcellular location">
    <subcellularLocation>
        <location evidence="1">Cell membrane</location>
        <topology evidence="1">Multi-pass membrane protein</topology>
    </subcellularLocation>
</comment>
<dbReference type="AlphaFoldDB" id="A0A0S7C7G4"/>
<dbReference type="GO" id="GO:0005886">
    <property type="term" value="C:plasma membrane"/>
    <property type="evidence" value="ECO:0007669"/>
    <property type="project" value="UniProtKB-SubCell"/>
</dbReference>
<organism evidence="9">
    <name type="scientific">Lentimicrobium saccharophilum</name>
    <dbReference type="NCBI Taxonomy" id="1678841"/>
    <lineage>
        <taxon>Bacteria</taxon>
        <taxon>Pseudomonadati</taxon>
        <taxon>Bacteroidota</taxon>
        <taxon>Bacteroidia</taxon>
        <taxon>Bacteroidales</taxon>
        <taxon>Lentimicrobiaceae</taxon>
        <taxon>Lentimicrobium</taxon>
    </lineage>
</organism>
<name>A0A0S7C7G4_9BACT</name>
<dbReference type="OrthoDB" id="678161at2"/>
<dbReference type="RefSeq" id="WP_062044971.1">
    <property type="nucleotide sequence ID" value="NZ_DF968183.1"/>
</dbReference>
<dbReference type="Proteomes" id="UP000053091">
    <property type="component" value="Unassembled WGS sequence"/>
</dbReference>
<keyword evidence="3" id="KW-0645">Protease</keyword>
<keyword evidence="10" id="KW-1185">Reference proteome</keyword>
<evidence type="ECO:0000256" key="8">
    <source>
        <dbReference type="SAM" id="Phobius"/>
    </source>
</evidence>
<evidence type="ECO:0000256" key="3">
    <source>
        <dbReference type="ARBA" id="ARBA00022670"/>
    </source>
</evidence>
<evidence type="ECO:0000256" key="4">
    <source>
        <dbReference type="ARBA" id="ARBA00022692"/>
    </source>
</evidence>
<keyword evidence="7 8" id="KW-0472">Membrane</keyword>
<feature type="transmembrane region" description="Helical" evidence="8">
    <location>
        <begin position="162"/>
        <end position="180"/>
    </location>
</feature>
<dbReference type="NCBIfam" id="TIGR04178">
    <property type="entry name" value="exo_archaeo"/>
    <property type="match status" value="1"/>
</dbReference>
<evidence type="ECO:0000313" key="9">
    <source>
        <dbReference type="EMBL" id="GAP44975.1"/>
    </source>
</evidence>
<keyword evidence="6 8" id="KW-1133">Transmembrane helix</keyword>
<keyword evidence="2" id="KW-1003">Cell membrane</keyword>
<evidence type="ECO:0000256" key="7">
    <source>
        <dbReference type="ARBA" id="ARBA00023136"/>
    </source>
</evidence>
<feature type="transmembrane region" description="Helical" evidence="8">
    <location>
        <begin position="47"/>
        <end position="69"/>
    </location>
</feature>
<feature type="transmembrane region" description="Helical" evidence="8">
    <location>
        <begin position="20"/>
        <end position="41"/>
    </location>
</feature>
<dbReference type="GO" id="GO:0008233">
    <property type="term" value="F:peptidase activity"/>
    <property type="evidence" value="ECO:0007669"/>
    <property type="project" value="UniProtKB-KW"/>
</dbReference>
<evidence type="ECO:0000256" key="6">
    <source>
        <dbReference type="ARBA" id="ARBA00022989"/>
    </source>
</evidence>
<evidence type="ECO:0000256" key="2">
    <source>
        <dbReference type="ARBA" id="ARBA00022475"/>
    </source>
</evidence>
<evidence type="ECO:0000313" key="10">
    <source>
        <dbReference type="Proteomes" id="UP000053091"/>
    </source>
</evidence>
<sequence length="196" mass="23143">MFGKIYLAADRLVQKHKLHALVDVSIFAVITFVFHELWWSFYGWLESFNFIIGSADWLAGKVYIISLWFNRNILGLEVLTSAPNTMWFSNGAFVAIDEGCSGLKQFYQVAVLFILFPGPWIHKLWYIPFGFFTMFLANVFRIVCLSLVALWIPQHWDFVHEWILRPFFYVIIFFLWVLWVEKFRRSGKLINAGIIE</sequence>
<dbReference type="GO" id="GO:0006508">
    <property type="term" value="P:proteolysis"/>
    <property type="evidence" value="ECO:0007669"/>
    <property type="project" value="UniProtKB-KW"/>
</dbReference>
<dbReference type="InterPro" id="IPR026392">
    <property type="entry name" value="Exo/Archaeosortase_dom"/>
</dbReference>
<protein>
    <submittedName>
        <fullName evidence="9">Exosortase</fullName>
    </submittedName>
</protein>
<keyword evidence="5" id="KW-0378">Hydrolase</keyword>
<feature type="transmembrane region" description="Helical" evidence="8">
    <location>
        <begin position="124"/>
        <end position="150"/>
    </location>
</feature>
<proteinExistence type="predicted"/>
<keyword evidence="4 8" id="KW-0812">Transmembrane</keyword>
<dbReference type="EMBL" id="DF968183">
    <property type="protein sequence ID" value="GAP44975.1"/>
    <property type="molecule type" value="Genomic_DNA"/>
</dbReference>
<evidence type="ECO:0000256" key="5">
    <source>
        <dbReference type="ARBA" id="ARBA00022801"/>
    </source>
</evidence>
<reference evidence="9" key="1">
    <citation type="journal article" date="2015" name="Genome Announc.">
        <title>Draft Genome Sequence of Bacteroidales Strain TBC1, a Novel Isolate from a Methanogenic Wastewater Treatment System.</title>
        <authorList>
            <person name="Tourlousse D.M."/>
            <person name="Matsuura N."/>
            <person name="Sun L."/>
            <person name="Toyonaga M."/>
            <person name="Kuroda K."/>
            <person name="Ohashi A."/>
            <person name="Cruz R."/>
            <person name="Yamaguchi T."/>
            <person name="Sekiguchi Y."/>
        </authorList>
    </citation>
    <scope>NUCLEOTIDE SEQUENCE [LARGE SCALE GENOMIC DNA]</scope>
    <source>
        <strain evidence="9">TBC1</strain>
    </source>
</reference>
<gene>
    <name evidence="9" type="ORF">TBC1_12791</name>
</gene>